<dbReference type="Proteomes" id="UP000824192">
    <property type="component" value="Unassembled WGS sequence"/>
</dbReference>
<protein>
    <submittedName>
        <fullName evidence="1">Methionine gamma-lyase family protein</fullName>
    </submittedName>
</protein>
<feature type="non-terminal residue" evidence="1">
    <location>
        <position position="56"/>
    </location>
</feature>
<evidence type="ECO:0000313" key="2">
    <source>
        <dbReference type="Proteomes" id="UP000824192"/>
    </source>
</evidence>
<gene>
    <name evidence="1" type="ORF">H9868_06655</name>
</gene>
<dbReference type="Pfam" id="PF06838">
    <property type="entry name" value="Met_gamma_lyase"/>
    <property type="match status" value="1"/>
</dbReference>
<accession>A0A9D1RVU1</accession>
<dbReference type="InterPro" id="IPR009651">
    <property type="entry name" value="Met_g_lyase_put"/>
</dbReference>
<sequence length="56" mass="6244">MPLQISERVKALAAQAQADVKEQFDRIDAIAEENTHKVLSAFQKHRVAEAYFAGTT</sequence>
<reference evidence="1" key="1">
    <citation type="journal article" date="2021" name="PeerJ">
        <title>Extensive microbial diversity within the chicken gut microbiome revealed by metagenomics and culture.</title>
        <authorList>
            <person name="Gilroy R."/>
            <person name="Ravi A."/>
            <person name="Getino M."/>
            <person name="Pursley I."/>
            <person name="Horton D.L."/>
            <person name="Alikhan N.F."/>
            <person name="Baker D."/>
            <person name="Gharbi K."/>
            <person name="Hall N."/>
            <person name="Watson M."/>
            <person name="Adriaenssens E.M."/>
            <person name="Foster-Nyarko E."/>
            <person name="Jarju S."/>
            <person name="Secka A."/>
            <person name="Antonio M."/>
            <person name="Oren A."/>
            <person name="Chaudhuri R.R."/>
            <person name="La Ragione R."/>
            <person name="Hildebrand F."/>
            <person name="Pallen M.J."/>
        </authorList>
    </citation>
    <scope>NUCLEOTIDE SEQUENCE</scope>
    <source>
        <strain evidence="1">ChiGjej6B6-1540</strain>
    </source>
</reference>
<comment type="caution">
    <text evidence="1">The sequence shown here is derived from an EMBL/GenBank/DDBJ whole genome shotgun (WGS) entry which is preliminary data.</text>
</comment>
<dbReference type="AlphaFoldDB" id="A0A9D1RVU1"/>
<dbReference type="Gene3D" id="3.90.1150.60">
    <property type="entry name" value="Methioning gamme-lyase, C-terminal domain"/>
    <property type="match status" value="1"/>
</dbReference>
<reference evidence="1" key="2">
    <citation type="submission" date="2021-04" db="EMBL/GenBank/DDBJ databases">
        <authorList>
            <person name="Gilroy R."/>
        </authorList>
    </citation>
    <scope>NUCLEOTIDE SEQUENCE</scope>
    <source>
        <strain evidence="1">ChiGjej6B6-1540</strain>
    </source>
</reference>
<name>A0A9D1RVU1_9FIRM</name>
<organism evidence="1 2">
    <name type="scientific">Candidatus Flavonifractor merdipullorum</name>
    <dbReference type="NCBI Taxonomy" id="2838590"/>
    <lineage>
        <taxon>Bacteria</taxon>
        <taxon>Bacillati</taxon>
        <taxon>Bacillota</taxon>
        <taxon>Clostridia</taxon>
        <taxon>Eubacteriales</taxon>
        <taxon>Oscillospiraceae</taxon>
        <taxon>Flavonifractor</taxon>
    </lineage>
</organism>
<proteinExistence type="predicted"/>
<evidence type="ECO:0000313" key="1">
    <source>
        <dbReference type="EMBL" id="HIW94208.1"/>
    </source>
</evidence>
<dbReference type="EMBL" id="DXGA01000141">
    <property type="protein sequence ID" value="HIW94208.1"/>
    <property type="molecule type" value="Genomic_DNA"/>
</dbReference>